<evidence type="ECO:0000313" key="3">
    <source>
        <dbReference type="EMBL" id="GAI57997.1"/>
    </source>
</evidence>
<accession>X1PNZ1</accession>
<feature type="non-terminal residue" evidence="3">
    <location>
        <position position="206"/>
    </location>
</feature>
<sequence>RTEATIPTTLTFCRRADLTSMNKRVMESLIKAGALDCLGSRGNLLASIDRILSLAQREHHLRETGQTTMFDLWGEAMPLPMPSLDLATAEISTKEKLAWERELMGVYLSEHPFASFAGKIDSEATLCGQIDAELVGQNVRVVGMVASVRYLFTRDQHPFISAVLEDLDGRVEVMVWPKVYATTRDLWHEGDILLVEGKVRLRADRV</sequence>
<dbReference type="CDD" id="cd04485">
    <property type="entry name" value="DnaE_OBF"/>
    <property type="match status" value="1"/>
</dbReference>
<dbReference type="Gene3D" id="2.40.50.140">
    <property type="entry name" value="Nucleic acid-binding proteins"/>
    <property type="match status" value="1"/>
</dbReference>
<evidence type="ECO:0000259" key="2">
    <source>
        <dbReference type="Pfam" id="PF14579"/>
    </source>
</evidence>
<dbReference type="Pfam" id="PF14579">
    <property type="entry name" value="HHH_6"/>
    <property type="match status" value="1"/>
</dbReference>
<dbReference type="InterPro" id="IPR029460">
    <property type="entry name" value="DNAPol_HHH"/>
</dbReference>
<dbReference type="InterPro" id="IPR012340">
    <property type="entry name" value="NA-bd_OB-fold"/>
</dbReference>
<dbReference type="GO" id="GO:0008408">
    <property type="term" value="F:3'-5' exonuclease activity"/>
    <property type="evidence" value="ECO:0007669"/>
    <property type="project" value="InterPro"/>
</dbReference>
<feature type="domain" description="OB" evidence="1">
    <location>
        <begin position="139"/>
        <end position="204"/>
    </location>
</feature>
<evidence type="ECO:0000259" key="1">
    <source>
        <dbReference type="Pfam" id="PF01336"/>
    </source>
</evidence>
<reference evidence="3" key="1">
    <citation type="journal article" date="2014" name="Front. Microbiol.">
        <title>High frequency of phylogenetically diverse reductive dehalogenase-homologous genes in deep subseafloor sedimentary metagenomes.</title>
        <authorList>
            <person name="Kawai M."/>
            <person name="Futagami T."/>
            <person name="Toyoda A."/>
            <person name="Takaki Y."/>
            <person name="Nishi S."/>
            <person name="Hori S."/>
            <person name="Arai W."/>
            <person name="Tsubouchi T."/>
            <person name="Morono Y."/>
            <person name="Uchiyama I."/>
            <person name="Ito T."/>
            <person name="Fujiyama A."/>
            <person name="Inagaki F."/>
            <person name="Takami H."/>
        </authorList>
    </citation>
    <scope>NUCLEOTIDE SEQUENCE</scope>
    <source>
        <strain evidence="3">Expedition CK06-06</strain>
    </source>
</reference>
<feature type="domain" description="DNA polymerase helix-hairpin-helix motif" evidence="2">
    <location>
        <begin position="10"/>
        <end position="40"/>
    </location>
</feature>
<proteinExistence type="predicted"/>
<dbReference type="PANTHER" id="PTHR32294">
    <property type="entry name" value="DNA POLYMERASE III SUBUNIT ALPHA"/>
    <property type="match status" value="1"/>
</dbReference>
<dbReference type="EMBL" id="BARV01038231">
    <property type="protein sequence ID" value="GAI57997.1"/>
    <property type="molecule type" value="Genomic_DNA"/>
</dbReference>
<organism evidence="3">
    <name type="scientific">marine sediment metagenome</name>
    <dbReference type="NCBI Taxonomy" id="412755"/>
    <lineage>
        <taxon>unclassified sequences</taxon>
        <taxon>metagenomes</taxon>
        <taxon>ecological metagenomes</taxon>
    </lineage>
</organism>
<dbReference type="Pfam" id="PF01336">
    <property type="entry name" value="tRNA_anti-codon"/>
    <property type="match status" value="1"/>
</dbReference>
<dbReference type="InterPro" id="IPR004805">
    <property type="entry name" value="DnaE2/DnaE/PolC"/>
</dbReference>
<dbReference type="GO" id="GO:0003676">
    <property type="term" value="F:nucleic acid binding"/>
    <property type="evidence" value="ECO:0007669"/>
    <property type="project" value="InterPro"/>
</dbReference>
<dbReference type="AlphaFoldDB" id="X1PNZ1"/>
<protein>
    <submittedName>
        <fullName evidence="3">Uncharacterized protein</fullName>
    </submittedName>
</protein>
<name>X1PNZ1_9ZZZZ</name>
<dbReference type="SUPFAM" id="SSF50249">
    <property type="entry name" value="Nucleic acid-binding proteins"/>
    <property type="match status" value="1"/>
</dbReference>
<gene>
    <name evidence="3" type="ORF">S06H3_58954</name>
</gene>
<dbReference type="InterPro" id="IPR004365">
    <property type="entry name" value="NA-bd_OB_tRNA"/>
</dbReference>
<dbReference type="PANTHER" id="PTHR32294:SF0">
    <property type="entry name" value="DNA POLYMERASE III SUBUNIT ALPHA"/>
    <property type="match status" value="1"/>
</dbReference>
<comment type="caution">
    <text evidence="3">The sequence shown here is derived from an EMBL/GenBank/DDBJ whole genome shotgun (WGS) entry which is preliminary data.</text>
</comment>
<dbReference type="GO" id="GO:0006260">
    <property type="term" value="P:DNA replication"/>
    <property type="evidence" value="ECO:0007669"/>
    <property type="project" value="InterPro"/>
</dbReference>
<feature type="non-terminal residue" evidence="3">
    <location>
        <position position="1"/>
    </location>
</feature>